<dbReference type="EMBL" id="JBHUJD010000003">
    <property type="protein sequence ID" value="MFD2309398.1"/>
    <property type="molecule type" value="Genomic_DNA"/>
</dbReference>
<evidence type="ECO:0000256" key="7">
    <source>
        <dbReference type="ARBA" id="ARBA00022801"/>
    </source>
</evidence>
<organism evidence="16 17">
    <name type="scientific">Microbulbifer halophilus</name>
    <dbReference type="NCBI Taxonomy" id="453963"/>
    <lineage>
        <taxon>Bacteria</taxon>
        <taxon>Pseudomonadati</taxon>
        <taxon>Pseudomonadota</taxon>
        <taxon>Gammaproteobacteria</taxon>
        <taxon>Cellvibrionales</taxon>
        <taxon>Microbulbiferaceae</taxon>
        <taxon>Microbulbifer</taxon>
    </lineage>
</organism>
<dbReference type="SMART" id="SM00632">
    <property type="entry name" value="Aamy_C"/>
    <property type="match status" value="1"/>
</dbReference>
<dbReference type="Pfam" id="PF02806">
    <property type="entry name" value="Alpha-amylase_C"/>
    <property type="match status" value="1"/>
</dbReference>
<dbReference type="Gene3D" id="2.60.40.1180">
    <property type="entry name" value="Golgi alpha-mannosidase II"/>
    <property type="match status" value="1"/>
</dbReference>
<dbReference type="Gene3D" id="3.20.20.80">
    <property type="entry name" value="Glycosidases"/>
    <property type="match status" value="1"/>
</dbReference>
<name>A0ABW5E713_9GAMM</name>
<dbReference type="Pfam" id="PF00128">
    <property type="entry name" value="Alpha-amylase"/>
    <property type="match status" value="1"/>
</dbReference>
<keyword evidence="9 12" id="KW-0119">Carbohydrate metabolism</keyword>
<dbReference type="InterPro" id="IPR006047">
    <property type="entry name" value="GH13_cat_dom"/>
</dbReference>
<dbReference type="SUPFAM" id="SSF51011">
    <property type="entry name" value="Glycosyl hydrolase domain"/>
    <property type="match status" value="1"/>
</dbReference>
<dbReference type="SUPFAM" id="SSF51445">
    <property type="entry name" value="(Trans)glycosidases"/>
    <property type="match status" value="1"/>
</dbReference>
<evidence type="ECO:0000256" key="10">
    <source>
        <dbReference type="ARBA" id="ARBA00023295"/>
    </source>
</evidence>
<evidence type="ECO:0000313" key="16">
    <source>
        <dbReference type="EMBL" id="MFD2309398.1"/>
    </source>
</evidence>
<dbReference type="PRINTS" id="PR00110">
    <property type="entry name" value="ALPHAAMYLASE"/>
</dbReference>
<keyword evidence="7 12" id="KW-0378">Hydrolase</keyword>
<evidence type="ECO:0000256" key="4">
    <source>
        <dbReference type="ARBA" id="ARBA00012595"/>
    </source>
</evidence>
<evidence type="ECO:0000259" key="15">
    <source>
        <dbReference type="SMART" id="SM00642"/>
    </source>
</evidence>
<evidence type="ECO:0000256" key="9">
    <source>
        <dbReference type="ARBA" id="ARBA00023277"/>
    </source>
</evidence>
<feature type="chain" id="PRO_5047462989" description="Alpha-amylase" evidence="13">
    <location>
        <begin position="23"/>
        <end position="664"/>
    </location>
</feature>
<evidence type="ECO:0000256" key="5">
    <source>
        <dbReference type="ARBA" id="ARBA00017303"/>
    </source>
</evidence>
<evidence type="ECO:0000259" key="14">
    <source>
        <dbReference type="SMART" id="SM00632"/>
    </source>
</evidence>
<sequence>MKPQTQTSNWFAGAAMVIGALASNNLSAGTAFVHLFEWRWNDIASECENFLGPKGYDAVQISPPQEHISHDTWWARYQPVTYTNLSSRSGTESELASMIQRCHAAGVKVYADAVINHTAAHNSGGTGWGGTPWSLTNHPEFSPADYHAGCDITDYGDAGNVWNCRLSGLPDLDTGSGYVRDTLAAYFNKLSNMGVDGFRIDAVKHMSPTDLDVILGAAGNPWVFSEVIGAAGEAAEIQPANYTHLGRVTEFKYGTDVAGNFNGQIKYLETIGESWGLLGSGKAVNFIDNHDRERGHGGGGNLTYKDGARYNLANIFMLAHPYGYPKIMSGYAFSDTEIGPPASGPQDCGNSAWVCQHRWGNIANMVGFRNHVDGTPLQNWWDNGDNQIAFSRGQKGFVVINNESGSLEQNLYTGLPAGAYCNVLDGDEPCSGDVISVGADGYAQFSVAANSAAAIHGGAPAAPCSDCIAQNFPQLYFRGTPNNWGTTAMDLVADNTWRTTVVFDGSSEQRFKFDVEGDWSWNYGDSDGDGILEQGGGDIHTPISGTYRVEVNDRTLTYSLACISDCGTLQSNLPSLHFRGTANSWGSTAMTLVADNTWEAIVSFDGSEDQRFKFDVYGDWTENYGDSDGDGILDRAGVDIPTVVNGSYRVTVDDTAMTYSLETE</sequence>
<comment type="similarity">
    <text evidence="3 11">Belongs to the glycosyl hydrolase 13 family.</text>
</comment>
<dbReference type="InterPro" id="IPR006048">
    <property type="entry name" value="A-amylase/branching_C"/>
</dbReference>
<dbReference type="RefSeq" id="WP_265720876.1">
    <property type="nucleotide sequence ID" value="NZ_JAPIVK010000006.1"/>
</dbReference>
<dbReference type="InterPro" id="IPR006046">
    <property type="entry name" value="Alpha_amylase"/>
</dbReference>
<keyword evidence="8" id="KW-0106">Calcium</keyword>
<evidence type="ECO:0000256" key="2">
    <source>
        <dbReference type="ARBA" id="ARBA00001913"/>
    </source>
</evidence>
<protein>
    <recommendedName>
        <fullName evidence="5 12">Alpha-amylase</fullName>
        <ecNumber evidence="4 12">3.2.1.1</ecNumber>
    </recommendedName>
</protein>
<dbReference type="InterPro" id="IPR013780">
    <property type="entry name" value="Glyco_hydro_b"/>
</dbReference>
<comment type="catalytic activity">
    <reaction evidence="1 12">
        <text>Endohydrolysis of (1-&gt;4)-alpha-D-glucosidic linkages in polysaccharides containing three or more (1-&gt;4)-alpha-linked D-glucose units.</text>
        <dbReference type="EC" id="3.2.1.1"/>
    </reaction>
</comment>
<dbReference type="CDD" id="cd11317">
    <property type="entry name" value="AmyAc_bac_euk_AmyA"/>
    <property type="match status" value="1"/>
</dbReference>
<evidence type="ECO:0000256" key="8">
    <source>
        <dbReference type="ARBA" id="ARBA00022837"/>
    </source>
</evidence>
<evidence type="ECO:0000256" key="3">
    <source>
        <dbReference type="ARBA" id="ARBA00008061"/>
    </source>
</evidence>
<feature type="domain" description="Alpha-amylase C-terminal" evidence="14">
    <location>
        <begin position="378"/>
        <end position="460"/>
    </location>
</feature>
<dbReference type="SMART" id="SM00642">
    <property type="entry name" value="Aamy"/>
    <property type="match status" value="1"/>
</dbReference>
<evidence type="ECO:0000256" key="12">
    <source>
        <dbReference type="RuleBase" id="RU361134"/>
    </source>
</evidence>
<dbReference type="PANTHER" id="PTHR43447">
    <property type="entry name" value="ALPHA-AMYLASE"/>
    <property type="match status" value="1"/>
</dbReference>
<evidence type="ECO:0000256" key="13">
    <source>
        <dbReference type="SAM" id="SignalP"/>
    </source>
</evidence>
<gene>
    <name evidence="16" type="ORF">ACFSKX_03125</name>
</gene>
<keyword evidence="10 12" id="KW-0326">Glycosidase</keyword>
<dbReference type="Gene3D" id="2.60.40.3620">
    <property type="match status" value="2"/>
</dbReference>
<dbReference type="Proteomes" id="UP001597425">
    <property type="component" value="Unassembled WGS sequence"/>
</dbReference>
<evidence type="ECO:0000256" key="1">
    <source>
        <dbReference type="ARBA" id="ARBA00000548"/>
    </source>
</evidence>
<reference evidence="17" key="1">
    <citation type="journal article" date="2019" name="Int. J. Syst. Evol. Microbiol.">
        <title>The Global Catalogue of Microorganisms (GCM) 10K type strain sequencing project: providing services to taxonomists for standard genome sequencing and annotation.</title>
        <authorList>
            <consortium name="The Broad Institute Genomics Platform"/>
            <consortium name="The Broad Institute Genome Sequencing Center for Infectious Disease"/>
            <person name="Wu L."/>
            <person name="Ma J."/>
        </authorList>
    </citation>
    <scope>NUCLEOTIDE SEQUENCE [LARGE SCALE GENOMIC DNA]</scope>
    <source>
        <strain evidence="17">KCTC 12848</strain>
    </source>
</reference>
<comment type="caution">
    <text evidence="16">The sequence shown here is derived from an EMBL/GenBank/DDBJ whole genome shotgun (WGS) entry which is preliminary data.</text>
</comment>
<keyword evidence="6" id="KW-0479">Metal-binding</keyword>
<dbReference type="InterPro" id="IPR031319">
    <property type="entry name" value="A-amylase_C"/>
</dbReference>
<evidence type="ECO:0000256" key="6">
    <source>
        <dbReference type="ARBA" id="ARBA00022723"/>
    </source>
</evidence>
<accession>A0ABW5E713</accession>
<evidence type="ECO:0000313" key="17">
    <source>
        <dbReference type="Proteomes" id="UP001597425"/>
    </source>
</evidence>
<comment type="cofactor">
    <cofactor evidence="2">
        <name>Ca(2+)</name>
        <dbReference type="ChEBI" id="CHEBI:29108"/>
    </cofactor>
</comment>
<keyword evidence="17" id="KW-1185">Reference proteome</keyword>
<feature type="signal peptide" evidence="13">
    <location>
        <begin position="1"/>
        <end position="22"/>
    </location>
</feature>
<dbReference type="InterPro" id="IPR017853">
    <property type="entry name" value="GH"/>
</dbReference>
<feature type="domain" description="Glycosyl hydrolase family 13 catalytic" evidence="15">
    <location>
        <begin position="30"/>
        <end position="369"/>
    </location>
</feature>
<dbReference type="EC" id="3.2.1.1" evidence="4 12"/>
<keyword evidence="13" id="KW-0732">Signal</keyword>
<proteinExistence type="inferred from homology"/>
<evidence type="ECO:0000256" key="11">
    <source>
        <dbReference type="RuleBase" id="RU003615"/>
    </source>
</evidence>